<dbReference type="SMART" id="SM00228">
    <property type="entry name" value="PDZ"/>
    <property type="match status" value="1"/>
</dbReference>
<sequence length="551" mass="61134">MKRIAFLLAVLISTFSMVAQTNNHSSKVAKNLDVFNAIYKNLDLLYVDTLDANEVVGYGINSMLHSLDPYTEYYTKEKNDELNTTLTGKYAGIGALIKYNNQLKNVVIDQAYANTPAAEAGLKKGDIILSIDDKPMAGKDNSYVSNSLRGEPGTSFKLKVKRPSTSKVLTFKITRRSIQLPSVPYYGMQPGNIGYIKYTSFTEGSAKQIRSAFIDLKSKGAKGLVLDLRGNGGGSLGEAVQIVNMFVPKGITIVQTKGKLQRANAEYKTTEEPLDTVMPIVVLVDGNSASASEITSGSLQDLDRAVILGTRTFGKGLVQQVINLPYGGLMKLTTGKYYIPSGRCIQAIRYKHNNGGRMEHVPDSLTKTFYTRLGRAVKDGGGITPDVEVKADSVPNIAFYLAGVRDSNEVMFNYEVDYIAKHPTISSPEKFVISDADYQIFKDKVIKSGFKYDGETSKYLENIIRLAKFEGYYNDAKPQLEALKEKLQHNVAHDLEYNKAFISNLLANDIVQAYYFQEGGIVHSLQQDKQWKKAVELLNNPKEYKDLLKKK</sequence>
<organism evidence="8 9">
    <name type="scientific">Hoylesella nanceiensis</name>
    <dbReference type="NCBI Taxonomy" id="425941"/>
    <lineage>
        <taxon>Bacteria</taxon>
        <taxon>Pseudomonadati</taxon>
        <taxon>Bacteroidota</taxon>
        <taxon>Bacteroidia</taxon>
        <taxon>Bacteroidales</taxon>
        <taxon>Prevotellaceae</taxon>
        <taxon>Hoylesella</taxon>
    </lineage>
</organism>
<evidence type="ECO:0000256" key="6">
    <source>
        <dbReference type="SAM" id="SignalP"/>
    </source>
</evidence>
<evidence type="ECO:0000256" key="4">
    <source>
        <dbReference type="ARBA" id="ARBA00022825"/>
    </source>
</evidence>
<dbReference type="PANTHER" id="PTHR32060:SF30">
    <property type="entry name" value="CARBOXY-TERMINAL PROCESSING PROTEASE CTPA"/>
    <property type="match status" value="1"/>
</dbReference>
<evidence type="ECO:0000259" key="7">
    <source>
        <dbReference type="PROSITE" id="PS50106"/>
    </source>
</evidence>
<evidence type="ECO:0000256" key="2">
    <source>
        <dbReference type="ARBA" id="ARBA00022670"/>
    </source>
</evidence>
<dbReference type="InterPro" id="IPR041489">
    <property type="entry name" value="PDZ_6"/>
</dbReference>
<feature type="signal peptide" evidence="6">
    <location>
        <begin position="1"/>
        <end position="19"/>
    </location>
</feature>
<gene>
    <name evidence="8" type="ORF">KZO38_07335</name>
</gene>
<protein>
    <submittedName>
        <fullName evidence="8">S41 family peptidase</fullName>
    </submittedName>
</protein>
<dbReference type="Pfam" id="PF17820">
    <property type="entry name" value="PDZ_6"/>
    <property type="match status" value="1"/>
</dbReference>
<keyword evidence="6" id="KW-0732">Signal</keyword>
<comment type="caution">
    <text evidence="8">The sequence shown here is derived from an EMBL/GenBank/DDBJ whole genome shotgun (WGS) entry which is preliminary data.</text>
</comment>
<feature type="domain" description="PDZ" evidence="7">
    <location>
        <begin position="79"/>
        <end position="149"/>
    </location>
</feature>
<reference evidence="8 9" key="1">
    <citation type="submission" date="2021-07" db="EMBL/GenBank/DDBJ databases">
        <title>Genomic diversity and antimicrobial resistance of Prevotella spp. isolated from chronic lung disease airways.</title>
        <authorList>
            <person name="Webb K.A."/>
            <person name="Olagoke O.S."/>
            <person name="Baird T."/>
            <person name="Neill J."/>
            <person name="Pham A."/>
            <person name="Wells T.J."/>
            <person name="Ramsay K.A."/>
            <person name="Bell S.C."/>
            <person name="Sarovich D.S."/>
            <person name="Price E.P."/>
        </authorList>
    </citation>
    <scope>NUCLEOTIDE SEQUENCE [LARGE SCALE GENOMIC DNA]</scope>
    <source>
        <strain evidence="8 9">SCHI0011.S.12</strain>
    </source>
</reference>
<dbReference type="SMART" id="SM00245">
    <property type="entry name" value="TSPc"/>
    <property type="match status" value="1"/>
</dbReference>
<keyword evidence="2 5" id="KW-0645">Protease</keyword>
<comment type="similarity">
    <text evidence="1 5">Belongs to the peptidase S41A family.</text>
</comment>
<dbReference type="EMBL" id="JAHXCT010000005">
    <property type="protein sequence ID" value="MBW4769573.1"/>
    <property type="molecule type" value="Genomic_DNA"/>
</dbReference>
<dbReference type="Proteomes" id="UP000788426">
    <property type="component" value="Unassembled WGS sequence"/>
</dbReference>
<evidence type="ECO:0000313" key="9">
    <source>
        <dbReference type="Proteomes" id="UP000788426"/>
    </source>
</evidence>
<name>A0ABS6YDC8_9BACT</name>
<evidence type="ECO:0000313" key="8">
    <source>
        <dbReference type="EMBL" id="MBW4769573.1"/>
    </source>
</evidence>
<dbReference type="PROSITE" id="PS50106">
    <property type="entry name" value="PDZ"/>
    <property type="match status" value="1"/>
</dbReference>
<dbReference type="RefSeq" id="WP_219481522.1">
    <property type="nucleotide sequence ID" value="NZ_CAJZHJ010000022.1"/>
</dbReference>
<feature type="chain" id="PRO_5047369744" evidence="6">
    <location>
        <begin position="20"/>
        <end position="551"/>
    </location>
</feature>
<accession>A0ABS6YDC8</accession>
<dbReference type="InterPro" id="IPR001478">
    <property type="entry name" value="PDZ"/>
</dbReference>
<dbReference type="Pfam" id="PF03572">
    <property type="entry name" value="Peptidase_S41"/>
    <property type="match status" value="1"/>
</dbReference>
<evidence type="ECO:0000256" key="3">
    <source>
        <dbReference type="ARBA" id="ARBA00022801"/>
    </source>
</evidence>
<evidence type="ECO:0000256" key="5">
    <source>
        <dbReference type="RuleBase" id="RU004404"/>
    </source>
</evidence>
<keyword evidence="3 5" id="KW-0378">Hydrolase</keyword>
<evidence type="ECO:0000256" key="1">
    <source>
        <dbReference type="ARBA" id="ARBA00009179"/>
    </source>
</evidence>
<keyword evidence="4 5" id="KW-0720">Serine protease</keyword>
<dbReference type="InterPro" id="IPR004447">
    <property type="entry name" value="Peptidase_S41A"/>
</dbReference>
<dbReference type="NCBIfam" id="TIGR00225">
    <property type="entry name" value="prc"/>
    <property type="match status" value="1"/>
</dbReference>
<keyword evidence="9" id="KW-1185">Reference proteome</keyword>
<dbReference type="CDD" id="cd07560">
    <property type="entry name" value="Peptidase_S41_CPP"/>
    <property type="match status" value="1"/>
</dbReference>
<dbReference type="InterPro" id="IPR005151">
    <property type="entry name" value="Tail-specific_protease"/>
</dbReference>
<dbReference type="PANTHER" id="PTHR32060">
    <property type="entry name" value="TAIL-SPECIFIC PROTEASE"/>
    <property type="match status" value="1"/>
</dbReference>
<dbReference type="CDD" id="cd06782">
    <property type="entry name" value="cpPDZ_CPP-like"/>
    <property type="match status" value="1"/>
</dbReference>
<proteinExistence type="inferred from homology"/>